<accession>A0A398BDW5</accession>
<organism evidence="1 2">
    <name type="scientific">Mesobacillus zeae</name>
    <dbReference type="NCBI Taxonomy" id="1917180"/>
    <lineage>
        <taxon>Bacteria</taxon>
        <taxon>Bacillati</taxon>
        <taxon>Bacillota</taxon>
        <taxon>Bacilli</taxon>
        <taxon>Bacillales</taxon>
        <taxon>Bacillaceae</taxon>
        <taxon>Mesobacillus</taxon>
    </lineage>
</organism>
<gene>
    <name evidence="1" type="ORF">D1970_09485</name>
</gene>
<dbReference type="SUPFAM" id="SSF53649">
    <property type="entry name" value="Alkaline phosphatase-like"/>
    <property type="match status" value="1"/>
</dbReference>
<comment type="caution">
    <text evidence="1">The sequence shown here is derived from an EMBL/GenBank/DDBJ whole genome shotgun (WGS) entry which is preliminary data.</text>
</comment>
<evidence type="ECO:0000313" key="1">
    <source>
        <dbReference type="EMBL" id="RID85763.1"/>
    </source>
</evidence>
<keyword evidence="2" id="KW-1185">Reference proteome</keyword>
<reference evidence="1 2" key="1">
    <citation type="submission" date="2018-08" db="EMBL/GenBank/DDBJ databases">
        <title>Bacillus jemisoniae sp. nov., Bacillus chryseoplanitiae sp. nov., Bacillus resnikiae sp. nov., and Bacillus frankliniae sp. nov., isolated from Viking spacecraft and associated surfaces.</title>
        <authorList>
            <person name="Seuylemezian A."/>
            <person name="Vaishampayan P."/>
        </authorList>
    </citation>
    <scope>NUCLEOTIDE SEQUENCE [LARGE SCALE GENOMIC DNA]</scope>
    <source>
        <strain evidence="1 2">JJ-247</strain>
    </source>
</reference>
<dbReference type="Proteomes" id="UP000265816">
    <property type="component" value="Unassembled WGS sequence"/>
</dbReference>
<dbReference type="InterPro" id="IPR002591">
    <property type="entry name" value="Phosphodiest/P_Trfase"/>
</dbReference>
<dbReference type="PANTHER" id="PTHR10151">
    <property type="entry name" value="ECTONUCLEOTIDE PYROPHOSPHATASE/PHOSPHODIESTERASE"/>
    <property type="match status" value="1"/>
</dbReference>
<dbReference type="RefSeq" id="WP_119112616.1">
    <property type="nucleotide sequence ID" value="NZ_CBCSEO010000002.1"/>
</dbReference>
<dbReference type="Gene3D" id="3.40.720.10">
    <property type="entry name" value="Alkaline Phosphatase, subunit A"/>
    <property type="match status" value="1"/>
</dbReference>
<evidence type="ECO:0000313" key="2">
    <source>
        <dbReference type="Proteomes" id="UP000265816"/>
    </source>
</evidence>
<name>A0A398BDW5_9BACI</name>
<proteinExistence type="predicted"/>
<dbReference type="InterPro" id="IPR017850">
    <property type="entry name" value="Alkaline_phosphatase_core_sf"/>
</dbReference>
<dbReference type="EMBL" id="QWVT01000015">
    <property type="protein sequence ID" value="RID85763.1"/>
    <property type="molecule type" value="Genomic_DNA"/>
</dbReference>
<dbReference type="OrthoDB" id="2381338at2"/>
<dbReference type="Pfam" id="PF01663">
    <property type="entry name" value="Phosphodiest"/>
    <property type="match status" value="1"/>
</dbReference>
<protein>
    <submittedName>
        <fullName evidence="1">Alkaline phosphatase family protein</fullName>
    </submittedName>
</protein>
<dbReference type="PANTHER" id="PTHR10151:SF120">
    <property type="entry name" value="BIS(5'-ADENOSYL)-TRIPHOSPHATASE"/>
    <property type="match status" value="1"/>
</dbReference>
<dbReference type="AlphaFoldDB" id="A0A398BDW5"/>
<sequence>MHEKSSNTKPVILIIVDTLMDAPLKEAMQKGMAPAFQFLKKKGTYYPNLAAPFPTMSVNVDATLLTGTFCNEHNIPGLVWFNKKENRLVNYGTHYRELLKLGLRQAIEDLLFNMNEVHISRNVTTIHEDLENMGKVSASINALVYRGNSPHSFKLPRLLTWITKIRQNRLVQASKIFSYGRFSKLDPSSRYQHMWQKMGVNDASSVQQLTQLIQHKRLPSFSIVYFPELDQRIHKKGRMDLAGIQMADQQMQKILNLYGDWTNALEQNTWIVMGDNGQAWVHSKRSEAVIDLRRALNSYKIMRLRKGIKAEDQVILAVNDRMAYIYSLDLISTPLAKLAKKLQEEERIDIIAWKNANHIEVRSREKDGELRFCTNGKYTDQYGQSWSVEGNGDILNLTLEDEKINYGVYPDALARLYSSLYSHEGDFLIVSAKPGYEFVGEGSPVHLGGAGHGGLHEQDTLVPLIVAGTDSYPDQLRVVDMKKWILSLIN</sequence>
<dbReference type="GO" id="GO:0016787">
    <property type="term" value="F:hydrolase activity"/>
    <property type="evidence" value="ECO:0007669"/>
    <property type="project" value="UniProtKB-ARBA"/>
</dbReference>